<accession>A0A2T0XP43</accession>
<dbReference type="Proteomes" id="UP000252733">
    <property type="component" value="Unassembled WGS sequence"/>
</dbReference>
<organism evidence="1 2">
    <name type="scientific">Marinilabilia salmonicolor</name>
    <dbReference type="NCBI Taxonomy" id="989"/>
    <lineage>
        <taxon>Bacteria</taxon>
        <taxon>Pseudomonadati</taxon>
        <taxon>Bacteroidota</taxon>
        <taxon>Bacteroidia</taxon>
        <taxon>Marinilabiliales</taxon>
        <taxon>Marinilabiliaceae</taxon>
        <taxon>Marinilabilia</taxon>
    </lineage>
</organism>
<name>A0A2T0XP43_9BACT</name>
<dbReference type="Pfam" id="PF13376">
    <property type="entry name" value="OmdA"/>
    <property type="match status" value="1"/>
</dbReference>
<reference evidence="1 2" key="1">
    <citation type="submission" date="2018-07" db="EMBL/GenBank/DDBJ databases">
        <title>Freshwater and sediment microbial communities from various areas in North America, analyzing microbe dynamics in response to fracking.</title>
        <authorList>
            <person name="Lamendella R."/>
        </authorList>
    </citation>
    <scope>NUCLEOTIDE SEQUENCE [LARGE SCALE GENOMIC DNA]</scope>
    <source>
        <strain evidence="1 2">160A</strain>
    </source>
</reference>
<proteinExistence type="predicted"/>
<evidence type="ECO:0000313" key="1">
    <source>
        <dbReference type="EMBL" id="RCW27010.1"/>
    </source>
</evidence>
<protein>
    <submittedName>
        <fullName evidence="1">Uncharacterized protein YdeI (YjbR/CyaY-like superfamily)</fullName>
    </submittedName>
</protein>
<dbReference type="EMBL" id="QPIZ01000039">
    <property type="protein sequence ID" value="RCW27010.1"/>
    <property type="molecule type" value="Genomic_DNA"/>
</dbReference>
<evidence type="ECO:0000313" key="2">
    <source>
        <dbReference type="Proteomes" id="UP000252733"/>
    </source>
</evidence>
<keyword evidence="2" id="KW-1185">Reference proteome</keyword>
<dbReference type="AlphaFoldDB" id="A0A2T0XP43"/>
<comment type="caution">
    <text evidence="1">The sequence shown here is derived from an EMBL/GenBank/DDBJ whole genome shotgun (WGS) entry which is preliminary data.</text>
</comment>
<gene>
    <name evidence="1" type="ORF">DFO77_13912</name>
</gene>
<dbReference type="OrthoDB" id="9796999at2"/>
<sequence length="188" mass="22994">MTGIHTKYFTSRHHWRRWLEINFERRDDIWLEYPLKKTGKERILYNDAVEEALCFGWIDSTVKSLNGETTIQRFCKRRKNSSFSQPNVERLKWLFENNLIHNSLKNEVQEIIQKKFIFPEDIIRELKSQNVVWENFQNFSEPYKRIRIAYIESARKRPDEFKKRLHHFMDKTKDNKLIKGFGGIDKYY</sequence>